<dbReference type="SUPFAM" id="SSF51230">
    <property type="entry name" value="Single hybrid motif"/>
    <property type="match status" value="1"/>
</dbReference>
<dbReference type="GO" id="GO:0006086">
    <property type="term" value="P:pyruvate decarboxylation to acetyl-CoA"/>
    <property type="evidence" value="ECO:0007669"/>
    <property type="project" value="InterPro"/>
</dbReference>
<dbReference type="InterPro" id="IPR023213">
    <property type="entry name" value="CAT-like_dom_sf"/>
</dbReference>
<dbReference type="Gene3D" id="2.40.50.100">
    <property type="match status" value="1"/>
</dbReference>
<dbReference type="GO" id="GO:0004742">
    <property type="term" value="F:dihydrolipoyllysine-residue acetyltransferase activity"/>
    <property type="evidence" value="ECO:0007669"/>
    <property type="project" value="TreeGrafter"/>
</dbReference>
<feature type="domain" description="Lipoyl-binding" evidence="6">
    <location>
        <begin position="3"/>
        <end position="78"/>
    </location>
</feature>
<evidence type="ECO:0000256" key="5">
    <source>
        <dbReference type="SAM" id="Coils"/>
    </source>
</evidence>
<dbReference type="InterPro" id="IPR045257">
    <property type="entry name" value="E2/Pdx1"/>
</dbReference>
<dbReference type="SUPFAM" id="SSF52777">
    <property type="entry name" value="CoA-dependent acyltransferases"/>
    <property type="match status" value="1"/>
</dbReference>
<dbReference type="PROSITE" id="PS51826">
    <property type="entry name" value="PSBD"/>
    <property type="match status" value="1"/>
</dbReference>
<comment type="cofactor">
    <cofactor evidence="4">
        <name>(R)-lipoate</name>
        <dbReference type="ChEBI" id="CHEBI:83088"/>
    </cofactor>
</comment>
<dbReference type="EC" id="2.3.1.-" evidence="4"/>
<evidence type="ECO:0000256" key="4">
    <source>
        <dbReference type="RuleBase" id="RU003423"/>
    </source>
</evidence>
<dbReference type="Pfam" id="PF02817">
    <property type="entry name" value="E3_binding"/>
    <property type="match status" value="1"/>
</dbReference>
<dbReference type="Gene3D" id="3.30.559.10">
    <property type="entry name" value="Chloramphenicol acetyltransferase-like domain"/>
    <property type="match status" value="1"/>
</dbReference>
<dbReference type="FunFam" id="2.40.50.100:FF:000010">
    <property type="entry name" value="Acetyltransferase component of pyruvate dehydrogenase complex"/>
    <property type="match status" value="1"/>
</dbReference>
<keyword evidence="4 8" id="KW-0808">Transferase</keyword>
<comment type="similarity">
    <text evidence="1 4">Belongs to the 2-oxoacid dehydrogenase family.</text>
</comment>
<keyword evidence="4" id="KW-0012">Acyltransferase</keyword>
<dbReference type="GO" id="GO:0045254">
    <property type="term" value="C:pyruvate dehydrogenase complex"/>
    <property type="evidence" value="ECO:0007669"/>
    <property type="project" value="InterPro"/>
</dbReference>
<sequence>MVTHEIFMPTLSSTMTEGKIVEWLKKPGDQVVRGDSLLIVESDKADMDVEAFQEGFLAAIVKPQGSTIPVGETIGFIVETKDEIEAIQKKISKDSNNLNELLQNQTKLSQVEPLLNSPSTDETINEDNQIHDKPYVKSSNRLMASPRARKLAAQLNVDLSSLNGTGINGRIQSEDVQQAAQQPVAKRSFVTRQIAPNPITSLPEKISSRLTSDTSSINSLQKSGEIISFNSLQNAVNRNMQASLEIPCFRVGYTIITDKLDLLYQEVKKKNITMTTLLVKAIGITLLDHPQINAFCSERGIIYPSKINIAVAVAMDDGGLITPVLTDVDNTDIYTLSRRWTDLVTRARSKQIKPEEYNSGTFTISNLGMFGVDSFDAILPPNTGAILAIAASSPHVIVNKNGSIAVKRQMRVNLTCDHRVIYGAHAAAFLKDFAQLVENKPESLMF</sequence>
<dbReference type="AlphaFoldDB" id="A0A1S6YIV4"/>
<dbReference type="PROSITE" id="PS00189">
    <property type="entry name" value="LIPOYL"/>
    <property type="match status" value="1"/>
</dbReference>
<dbReference type="Gene3D" id="4.10.320.10">
    <property type="entry name" value="E3-binding domain"/>
    <property type="match status" value="1"/>
</dbReference>
<dbReference type="InterPro" id="IPR036625">
    <property type="entry name" value="E3-bd_dom_sf"/>
</dbReference>
<dbReference type="PROSITE" id="PS50968">
    <property type="entry name" value="BIOTINYL_LIPOYL"/>
    <property type="match status" value="1"/>
</dbReference>
<name>A0A1S6YIV4_9EUKA</name>
<dbReference type="InterPro" id="IPR003016">
    <property type="entry name" value="2-oxoA_DH_lipoyl-BS"/>
</dbReference>
<evidence type="ECO:0000259" key="6">
    <source>
        <dbReference type="PROSITE" id="PS50968"/>
    </source>
</evidence>
<dbReference type="InterPro" id="IPR001078">
    <property type="entry name" value="2-oxoacid_DH_actylTfrase"/>
</dbReference>
<keyword evidence="8" id="KW-0934">Plastid</keyword>
<accession>A0A1S6YIV4</accession>
<dbReference type="Pfam" id="PF00198">
    <property type="entry name" value="2-oxoacid_dh"/>
    <property type="match status" value="1"/>
</dbReference>
<keyword evidence="2 4" id="KW-0450">Lipoyl</keyword>
<dbReference type="InterPro" id="IPR004167">
    <property type="entry name" value="PSBD"/>
</dbReference>
<reference evidence="8" key="1">
    <citation type="journal article" date="2017" name="Protist">
        <title>Diversity of the Photosynthetic Paulinella Species, with the Description of Paulinella micropora sp. nov. and the Chromatophore Genome Sequence for strain KR01.</title>
        <authorList>
            <person name="Lhee D."/>
            <person name="Yang E.C."/>
            <person name="Kim J.I."/>
            <person name="Nakayama T."/>
            <person name="Zuccarello G."/>
            <person name="Andersen R.A."/>
            <person name="Yoon H.S."/>
        </authorList>
    </citation>
    <scope>NUCLEOTIDE SEQUENCE</scope>
    <source>
        <strain evidence="8">FK01</strain>
    </source>
</reference>
<protein>
    <recommendedName>
        <fullName evidence="4">Dihydrolipoamide acetyltransferase component of pyruvate dehydrogenase complex</fullName>
        <ecNumber evidence="4">2.3.1.-</ecNumber>
    </recommendedName>
</protein>
<dbReference type="InterPro" id="IPR000089">
    <property type="entry name" value="Biotin_lipoyl"/>
</dbReference>
<geneLocation type="plastid" evidence="8"/>
<evidence type="ECO:0000256" key="3">
    <source>
        <dbReference type="ARBA" id="ARBA00022946"/>
    </source>
</evidence>
<organism evidence="8">
    <name type="scientific">Paulinella micropora</name>
    <dbReference type="NCBI Taxonomy" id="1928728"/>
    <lineage>
        <taxon>Eukaryota</taxon>
        <taxon>Sar</taxon>
        <taxon>Rhizaria</taxon>
        <taxon>Cercozoa</taxon>
        <taxon>Imbricatea</taxon>
        <taxon>Silicofilosea</taxon>
        <taxon>Euglyphida</taxon>
        <taxon>Paulinellidae</taxon>
        <taxon>Paulinella</taxon>
    </lineage>
</organism>
<keyword evidence="3" id="KW-0809">Transit peptide</keyword>
<dbReference type="PANTHER" id="PTHR23151:SF75">
    <property type="entry name" value="DIHYDROLIPOYLLYSINE-RESIDUE ACETYLTRANSFERASE COMPONENT 5 OF PYRUVATE DEHYDROGENASE COMPLEX, CHLOROPLASTIC"/>
    <property type="match status" value="1"/>
</dbReference>
<dbReference type="Pfam" id="PF00364">
    <property type="entry name" value="Biotin_lipoyl"/>
    <property type="match status" value="1"/>
</dbReference>
<dbReference type="InterPro" id="IPR011053">
    <property type="entry name" value="Single_hybrid_motif"/>
</dbReference>
<keyword evidence="5" id="KW-0175">Coiled coil</keyword>
<evidence type="ECO:0000256" key="2">
    <source>
        <dbReference type="ARBA" id="ARBA00022823"/>
    </source>
</evidence>
<dbReference type="CDD" id="cd06849">
    <property type="entry name" value="lipoyl_domain"/>
    <property type="match status" value="1"/>
</dbReference>
<feature type="coiled-coil region" evidence="5">
    <location>
        <begin position="77"/>
        <end position="104"/>
    </location>
</feature>
<gene>
    <name evidence="8" type="primary">odhB</name>
    <name evidence="8" type="ORF">PFK_705</name>
</gene>
<evidence type="ECO:0000313" key="8">
    <source>
        <dbReference type="EMBL" id="AQX45237.1"/>
    </source>
</evidence>
<dbReference type="PANTHER" id="PTHR23151">
    <property type="entry name" value="DIHYDROLIPOAMIDE ACETYL/SUCCINYL-TRANSFERASE-RELATED"/>
    <property type="match status" value="1"/>
</dbReference>
<dbReference type="SUPFAM" id="SSF47005">
    <property type="entry name" value="Peripheral subunit-binding domain of 2-oxo acid dehydrogenase complex"/>
    <property type="match status" value="1"/>
</dbReference>
<dbReference type="EMBL" id="KY124271">
    <property type="protein sequence ID" value="AQX45237.1"/>
    <property type="molecule type" value="Genomic_DNA"/>
</dbReference>
<evidence type="ECO:0000256" key="1">
    <source>
        <dbReference type="ARBA" id="ARBA00007317"/>
    </source>
</evidence>
<evidence type="ECO:0000259" key="7">
    <source>
        <dbReference type="PROSITE" id="PS51826"/>
    </source>
</evidence>
<proteinExistence type="inferred from homology"/>
<feature type="domain" description="Peripheral subunit-binding (PSBD)" evidence="7">
    <location>
        <begin position="143"/>
        <end position="180"/>
    </location>
</feature>